<feature type="compositionally biased region" description="Basic residues" evidence="7">
    <location>
        <begin position="309"/>
        <end position="321"/>
    </location>
</feature>
<evidence type="ECO:0000259" key="8">
    <source>
        <dbReference type="PROSITE" id="PS50863"/>
    </source>
</evidence>
<dbReference type="SUPFAM" id="SSF101936">
    <property type="entry name" value="DNA-binding pseudobarrel domain"/>
    <property type="match status" value="1"/>
</dbReference>
<evidence type="ECO:0000256" key="5">
    <source>
        <dbReference type="ARBA" id="ARBA00023242"/>
    </source>
</evidence>
<dbReference type="PROSITE" id="PS50863">
    <property type="entry name" value="B3"/>
    <property type="match status" value="1"/>
</dbReference>
<dbReference type="AlphaFoldDB" id="A0A7J6XBQ9"/>
<evidence type="ECO:0000256" key="6">
    <source>
        <dbReference type="SAM" id="Coils"/>
    </source>
</evidence>
<keyword evidence="3" id="KW-0238">DNA-binding</keyword>
<dbReference type="Pfam" id="PF02362">
    <property type="entry name" value="B3"/>
    <property type="match status" value="1"/>
</dbReference>
<evidence type="ECO:0000256" key="1">
    <source>
        <dbReference type="ARBA" id="ARBA00004123"/>
    </source>
</evidence>
<evidence type="ECO:0000313" key="9">
    <source>
        <dbReference type="EMBL" id="KAF5206348.1"/>
    </source>
</evidence>
<accession>A0A7J6XBQ9</accession>
<name>A0A7J6XBQ9_THATH</name>
<dbReference type="GO" id="GO:0005634">
    <property type="term" value="C:nucleus"/>
    <property type="evidence" value="ECO:0007669"/>
    <property type="project" value="UniProtKB-SubCell"/>
</dbReference>
<dbReference type="InterPro" id="IPR050655">
    <property type="entry name" value="Plant_B3_domain"/>
</dbReference>
<comment type="caution">
    <text evidence="9">The sequence shown here is derived from an EMBL/GenBank/DDBJ whole genome shotgun (WGS) entry which is preliminary data.</text>
</comment>
<evidence type="ECO:0000256" key="7">
    <source>
        <dbReference type="SAM" id="MobiDB-lite"/>
    </source>
</evidence>
<dbReference type="Proteomes" id="UP000554482">
    <property type="component" value="Unassembled WGS sequence"/>
</dbReference>
<dbReference type="CDD" id="cd10017">
    <property type="entry name" value="B3_DNA"/>
    <property type="match status" value="1"/>
</dbReference>
<feature type="region of interest" description="Disordered" evidence="7">
    <location>
        <begin position="125"/>
        <end position="157"/>
    </location>
</feature>
<feature type="compositionally biased region" description="Low complexity" evidence="7">
    <location>
        <begin position="279"/>
        <end position="291"/>
    </location>
</feature>
<sequence>MEISRHYFRVVIRDFEKKLLIPQNFARQIADKLSEVADLVDSSGSIWHVKFNRTTDGTYLEDGWEIFSRDHTLSGGECLLFECVGNLKFTVMIYATSRMSREDCFIGNSSQELAQCERHKRHTEFGKAGGTKGVNDKEIPFSSTSTRSAAKEIRQPPKLVTMDPFLDSVVGTGTKRRASENTVTPTSSDSDVEIIDTTGPSSPSSLRRSQSYHRSIRARTRWCKKIETPSSAFCTNQGKKKGSNSIFPEDDEEIFDNLMFYSNGHEDQEIPSSTPPTTVPTEPETDYVPPTHATFTPRVIPNGTSPAPSRKRNIDRKGKQKVGKLFSGDKGTSCTGYDPMVAQFRRCGDKKKGPITILDTVADPETAVGVLRGSVLPWDKHKIEGLANLEEVKNLSSMHLASFNSLFVSLWDRVASELRRIEEFADLVTAKESLEKQVSEFKQELEEARKSVVEDQKNRLRALKWELKFNDAENDRKSLEAITNYLQSENQSLKGELDHARSNIVALKKEIRESMY</sequence>
<dbReference type="OrthoDB" id="590488at2759"/>
<evidence type="ECO:0000256" key="2">
    <source>
        <dbReference type="ARBA" id="ARBA00023015"/>
    </source>
</evidence>
<evidence type="ECO:0000256" key="4">
    <source>
        <dbReference type="ARBA" id="ARBA00023163"/>
    </source>
</evidence>
<dbReference type="Gene3D" id="2.40.330.10">
    <property type="entry name" value="DNA-binding pseudobarrel domain"/>
    <property type="match status" value="1"/>
</dbReference>
<dbReference type="GO" id="GO:0003677">
    <property type="term" value="F:DNA binding"/>
    <property type="evidence" value="ECO:0007669"/>
    <property type="project" value="UniProtKB-KW"/>
</dbReference>
<keyword evidence="10" id="KW-1185">Reference proteome</keyword>
<reference evidence="9 10" key="1">
    <citation type="submission" date="2020-06" db="EMBL/GenBank/DDBJ databases">
        <title>Transcriptomic and genomic resources for Thalictrum thalictroides and T. hernandezii: Facilitating candidate gene discovery in an emerging model plant lineage.</title>
        <authorList>
            <person name="Arias T."/>
            <person name="Riano-Pachon D.M."/>
            <person name="Di Stilio V.S."/>
        </authorList>
    </citation>
    <scope>NUCLEOTIDE SEQUENCE [LARGE SCALE GENOMIC DNA]</scope>
    <source>
        <strain evidence="10">cv. WT478/WT964</strain>
        <tissue evidence="9">Leaves</tissue>
    </source>
</reference>
<dbReference type="InterPro" id="IPR003340">
    <property type="entry name" value="B3_DNA-bd"/>
</dbReference>
<comment type="subcellular location">
    <subcellularLocation>
        <location evidence="1">Nucleus</location>
    </subcellularLocation>
</comment>
<dbReference type="PANTHER" id="PTHR31920:SF132">
    <property type="entry name" value="TF-B3 DOMAIN-CONTAINING PROTEIN"/>
    <property type="match status" value="1"/>
</dbReference>
<feature type="region of interest" description="Disordered" evidence="7">
    <location>
        <begin position="171"/>
        <end position="213"/>
    </location>
</feature>
<feature type="domain" description="TF-B3" evidence="8">
    <location>
        <begin position="4"/>
        <end position="97"/>
    </location>
</feature>
<feature type="compositionally biased region" description="Polar residues" evidence="7">
    <location>
        <begin position="180"/>
        <end position="189"/>
    </location>
</feature>
<keyword evidence="4" id="KW-0804">Transcription</keyword>
<keyword evidence="2" id="KW-0805">Transcription regulation</keyword>
<feature type="coiled-coil region" evidence="6">
    <location>
        <begin position="424"/>
        <end position="458"/>
    </location>
</feature>
<dbReference type="SMART" id="SM01019">
    <property type="entry name" value="B3"/>
    <property type="match status" value="1"/>
</dbReference>
<gene>
    <name evidence="9" type="ORF">FRX31_004061</name>
</gene>
<dbReference type="EMBL" id="JABWDY010002853">
    <property type="protein sequence ID" value="KAF5206348.1"/>
    <property type="molecule type" value="Genomic_DNA"/>
</dbReference>
<feature type="region of interest" description="Disordered" evidence="7">
    <location>
        <begin position="264"/>
        <end position="321"/>
    </location>
</feature>
<evidence type="ECO:0000313" key="10">
    <source>
        <dbReference type="Proteomes" id="UP000554482"/>
    </source>
</evidence>
<dbReference type="InterPro" id="IPR015300">
    <property type="entry name" value="DNA-bd_pseudobarrel_sf"/>
</dbReference>
<keyword evidence="5" id="KW-0539">Nucleus</keyword>
<protein>
    <recommendedName>
        <fullName evidence="8">TF-B3 domain-containing protein</fullName>
    </recommendedName>
</protein>
<dbReference type="PANTHER" id="PTHR31920">
    <property type="entry name" value="B3 DOMAIN-CONTAINING"/>
    <property type="match status" value="1"/>
</dbReference>
<keyword evidence="6" id="KW-0175">Coiled coil</keyword>
<feature type="compositionally biased region" description="Low complexity" evidence="7">
    <location>
        <begin position="200"/>
        <end position="209"/>
    </location>
</feature>
<proteinExistence type="predicted"/>
<evidence type="ECO:0000256" key="3">
    <source>
        <dbReference type="ARBA" id="ARBA00023125"/>
    </source>
</evidence>
<organism evidence="9 10">
    <name type="scientific">Thalictrum thalictroides</name>
    <name type="common">Rue-anemone</name>
    <name type="synonym">Anemone thalictroides</name>
    <dbReference type="NCBI Taxonomy" id="46969"/>
    <lineage>
        <taxon>Eukaryota</taxon>
        <taxon>Viridiplantae</taxon>
        <taxon>Streptophyta</taxon>
        <taxon>Embryophyta</taxon>
        <taxon>Tracheophyta</taxon>
        <taxon>Spermatophyta</taxon>
        <taxon>Magnoliopsida</taxon>
        <taxon>Ranunculales</taxon>
        <taxon>Ranunculaceae</taxon>
        <taxon>Thalictroideae</taxon>
        <taxon>Thalictrum</taxon>
    </lineage>
</organism>